<dbReference type="AlphaFoldDB" id="A0A9N9VQV6"/>
<evidence type="ECO:0000313" key="2">
    <source>
        <dbReference type="Proteomes" id="UP000696573"/>
    </source>
</evidence>
<sequence length="82" mass="9031">MNAVCDDPEQGASATLNVKNNLMVGAEHWKGLVAPAFQDRETSFFNRRANGSAALFDSLATFKHYSPLFFVNAPSWKIPKDA</sequence>
<name>A0A9N9VQV6_9HYPO</name>
<organism evidence="1 2">
    <name type="scientific">Clonostachys rhizophaga</name>
    <dbReference type="NCBI Taxonomy" id="160324"/>
    <lineage>
        <taxon>Eukaryota</taxon>
        <taxon>Fungi</taxon>
        <taxon>Dikarya</taxon>
        <taxon>Ascomycota</taxon>
        <taxon>Pezizomycotina</taxon>
        <taxon>Sordariomycetes</taxon>
        <taxon>Hypocreomycetidae</taxon>
        <taxon>Hypocreales</taxon>
        <taxon>Bionectriaceae</taxon>
        <taxon>Clonostachys</taxon>
    </lineage>
</organism>
<keyword evidence="2" id="KW-1185">Reference proteome</keyword>
<protein>
    <submittedName>
        <fullName evidence="1">Uncharacterized protein</fullName>
    </submittedName>
</protein>
<dbReference type="Proteomes" id="UP000696573">
    <property type="component" value="Unassembled WGS sequence"/>
</dbReference>
<proteinExistence type="predicted"/>
<evidence type="ECO:0000313" key="1">
    <source>
        <dbReference type="EMBL" id="CAH0026188.1"/>
    </source>
</evidence>
<comment type="caution">
    <text evidence="1">The sequence shown here is derived from an EMBL/GenBank/DDBJ whole genome shotgun (WGS) entry which is preliminary data.</text>
</comment>
<accession>A0A9N9VQV6</accession>
<dbReference type="EMBL" id="CABFNQ020000718">
    <property type="protein sequence ID" value="CAH0026188.1"/>
    <property type="molecule type" value="Genomic_DNA"/>
</dbReference>
<gene>
    <name evidence="1" type="ORF">CRHIZ90672A_00013954</name>
</gene>
<reference evidence="1" key="1">
    <citation type="submission" date="2021-10" db="EMBL/GenBank/DDBJ databases">
        <authorList>
            <person name="Piombo E."/>
        </authorList>
    </citation>
    <scope>NUCLEOTIDE SEQUENCE</scope>
</reference>